<organism evidence="2 3">
    <name type="scientific">Sphaerobolus stellatus (strain SS14)</name>
    <dbReference type="NCBI Taxonomy" id="990650"/>
    <lineage>
        <taxon>Eukaryota</taxon>
        <taxon>Fungi</taxon>
        <taxon>Dikarya</taxon>
        <taxon>Basidiomycota</taxon>
        <taxon>Agaricomycotina</taxon>
        <taxon>Agaricomycetes</taxon>
        <taxon>Phallomycetidae</taxon>
        <taxon>Geastrales</taxon>
        <taxon>Sphaerobolaceae</taxon>
        <taxon>Sphaerobolus</taxon>
    </lineage>
</organism>
<keyword evidence="3" id="KW-1185">Reference proteome</keyword>
<evidence type="ECO:0000256" key="1">
    <source>
        <dbReference type="SAM" id="SignalP"/>
    </source>
</evidence>
<sequence length="62" mass="7083">MRVKPTRLHTLLTTVVILFSIRLQSRADAHRTQLTPLARDSYGPERRISNLGFNTSMSYPVV</sequence>
<keyword evidence="1" id="KW-0732">Signal</keyword>
<accession>A0A0C9VGJ6</accession>
<dbReference type="Proteomes" id="UP000054279">
    <property type="component" value="Unassembled WGS sequence"/>
</dbReference>
<dbReference type="EMBL" id="KN837143">
    <property type="protein sequence ID" value="KIJ40557.1"/>
    <property type="molecule type" value="Genomic_DNA"/>
</dbReference>
<evidence type="ECO:0000313" key="3">
    <source>
        <dbReference type="Proteomes" id="UP000054279"/>
    </source>
</evidence>
<proteinExistence type="predicted"/>
<protein>
    <submittedName>
        <fullName evidence="2">Uncharacterized protein</fullName>
    </submittedName>
</protein>
<evidence type="ECO:0000313" key="2">
    <source>
        <dbReference type="EMBL" id="KIJ40557.1"/>
    </source>
</evidence>
<name>A0A0C9VGJ6_SPHS4</name>
<dbReference type="AlphaFoldDB" id="A0A0C9VGJ6"/>
<feature type="signal peptide" evidence="1">
    <location>
        <begin position="1"/>
        <end position="27"/>
    </location>
</feature>
<feature type="chain" id="PRO_5002221648" evidence="1">
    <location>
        <begin position="28"/>
        <end position="62"/>
    </location>
</feature>
<reference evidence="2 3" key="1">
    <citation type="submission" date="2014-06" db="EMBL/GenBank/DDBJ databases">
        <title>Evolutionary Origins and Diversification of the Mycorrhizal Mutualists.</title>
        <authorList>
            <consortium name="DOE Joint Genome Institute"/>
            <consortium name="Mycorrhizal Genomics Consortium"/>
            <person name="Kohler A."/>
            <person name="Kuo A."/>
            <person name="Nagy L.G."/>
            <person name="Floudas D."/>
            <person name="Copeland A."/>
            <person name="Barry K.W."/>
            <person name="Cichocki N."/>
            <person name="Veneault-Fourrey C."/>
            <person name="LaButti K."/>
            <person name="Lindquist E.A."/>
            <person name="Lipzen A."/>
            <person name="Lundell T."/>
            <person name="Morin E."/>
            <person name="Murat C."/>
            <person name="Riley R."/>
            <person name="Ohm R."/>
            <person name="Sun H."/>
            <person name="Tunlid A."/>
            <person name="Henrissat B."/>
            <person name="Grigoriev I.V."/>
            <person name="Hibbett D.S."/>
            <person name="Martin F."/>
        </authorList>
    </citation>
    <scope>NUCLEOTIDE SEQUENCE [LARGE SCALE GENOMIC DNA]</scope>
    <source>
        <strain evidence="2 3">SS14</strain>
    </source>
</reference>
<gene>
    <name evidence="2" type="ORF">M422DRAFT_32203</name>
</gene>
<dbReference type="HOGENOM" id="CLU_2905638_0_0_1"/>